<dbReference type="GO" id="GO:0017119">
    <property type="term" value="C:Golgi transport complex"/>
    <property type="evidence" value="ECO:0007669"/>
    <property type="project" value="InterPro"/>
</dbReference>
<sequence length="430" mass="47853">MLTSNMSDSDPLLDILSKSIQGSDDILSRQDLHDYIKHIRGLNQTSIGAEREHLVISSESIKTTLISLTKTSQSQFISGSRAVRDLTLAFDEFQEKLEQAEEKLPVQHDLSHLVGGGDDTSSNTNINSPGNSNSSVGANSSDDVLLLRNLEKIQDILELPSLTLTCVRNGFYSEALDLASHARRLGIRFNNIKIIQKVQEETEQIMKVMLLQLLKLLRETAKLPTLVKIISYLRRMQPIQSLPTAEANRQLHHLYISSRLHFIRNQWETLSPLKQSPDKYLKRYIEVYREHVFATVGGFRTIFPQNDLSQSGDSTSHQSTVTGGPASSSIASKSTSTTSRLLGEFLRTTVAELEAAIKSVGPLVTDKATRASLWLQLAYCSQSLGRVGGEFWPLVQGKPNPPIPNVEWIEAIKKQRSISRDIASRIGRVA</sequence>
<evidence type="ECO:0000256" key="4">
    <source>
        <dbReference type="ARBA" id="ARBA00022448"/>
    </source>
</evidence>
<dbReference type="GO" id="GO:0032258">
    <property type="term" value="P:cytoplasm to vacuole targeting by the Cvt pathway"/>
    <property type="evidence" value="ECO:0007669"/>
    <property type="project" value="TreeGrafter"/>
</dbReference>
<feature type="compositionally biased region" description="Low complexity" evidence="9">
    <location>
        <begin position="121"/>
        <end position="138"/>
    </location>
</feature>
<gene>
    <name evidence="10" type="primary">COG8</name>
    <name evidence="10" type="ORF">AWJ20_3192</name>
</gene>
<dbReference type="KEGG" id="slb:AWJ20_3192"/>
<proteinExistence type="inferred from homology"/>
<dbReference type="AlphaFoldDB" id="A0A167FQD7"/>
<evidence type="ECO:0000256" key="2">
    <source>
        <dbReference type="ARBA" id="ARBA00006419"/>
    </source>
</evidence>
<name>A0A167FQD7_9ASCO</name>
<evidence type="ECO:0000256" key="3">
    <source>
        <dbReference type="ARBA" id="ARBA00020983"/>
    </source>
</evidence>
<evidence type="ECO:0000313" key="10">
    <source>
        <dbReference type="EMBL" id="ANB15564.1"/>
    </source>
</evidence>
<evidence type="ECO:0000256" key="8">
    <source>
        <dbReference type="ARBA" id="ARBA00031347"/>
    </source>
</evidence>
<dbReference type="GO" id="GO:0006891">
    <property type="term" value="P:intra-Golgi vesicle-mediated transport"/>
    <property type="evidence" value="ECO:0007669"/>
    <property type="project" value="TreeGrafter"/>
</dbReference>
<keyword evidence="6" id="KW-0333">Golgi apparatus</keyword>
<reference evidence="10 11" key="1">
    <citation type="submission" date="2016-02" db="EMBL/GenBank/DDBJ databases">
        <title>Complete genome sequence and transcriptome regulation of the pentose utilising yeast Sugiyamaella lignohabitans.</title>
        <authorList>
            <person name="Bellasio M."/>
            <person name="Peymann A."/>
            <person name="Valli M."/>
            <person name="Sipitzky M."/>
            <person name="Graf A."/>
            <person name="Sauer M."/>
            <person name="Marx H."/>
            <person name="Mattanovich D."/>
        </authorList>
    </citation>
    <scope>NUCLEOTIDE SEQUENCE [LARGE SCALE GENOMIC DNA]</scope>
    <source>
        <strain evidence="10 11">CBS 10342</strain>
    </source>
</reference>
<dbReference type="EMBL" id="CP014503">
    <property type="protein sequence ID" value="ANB15564.1"/>
    <property type="molecule type" value="Genomic_DNA"/>
</dbReference>
<dbReference type="Proteomes" id="UP000189580">
    <property type="component" value="Chromosome b"/>
</dbReference>
<organism evidence="10 11">
    <name type="scientific">Sugiyamaella lignohabitans</name>
    <dbReference type="NCBI Taxonomy" id="796027"/>
    <lineage>
        <taxon>Eukaryota</taxon>
        <taxon>Fungi</taxon>
        <taxon>Dikarya</taxon>
        <taxon>Ascomycota</taxon>
        <taxon>Saccharomycotina</taxon>
        <taxon>Dipodascomycetes</taxon>
        <taxon>Dipodascales</taxon>
        <taxon>Trichomonascaceae</taxon>
        <taxon>Sugiyamaella</taxon>
    </lineage>
</organism>
<comment type="similarity">
    <text evidence="2">Belongs to the COG8 family.</text>
</comment>
<accession>A0A167FQD7</accession>
<keyword evidence="4" id="KW-0813">Transport</keyword>
<dbReference type="OrthoDB" id="1661054at2759"/>
<feature type="region of interest" description="Disordered" evidence="9">
    <location>
        <begin position="110"/>
        <end position="138"/>
    </location>
</feature>
<evidence type="ECO:0000256" key="9">
    <source>
        <dbReference type="SAM" id="MobiDB-lite"/>
    </source>
</evidence>
<evidence type="ECO:0000256" key="6">
    <source>
        <dbReference type="ARBA" id="ARBA00023034"/>
    </source>
</evidence>
<evidence type="ECO:0000256" key="7">
    <source>
        <dbReference type="ARBA" id="ARBA00023136"/>
    </source>
</evidence>
<keyword evidence="7" id="KW-0472">Membrane</keyword>
<protein>
    <recommendedName>
        <fullName evidence="3">Conserved oligomeric Golgi complex subunit 8</fullName>
    </recommendedName>
    <alternativeName>
        <fullName evidence="8">Component of oligomeric Golgi complex 8</fullName>
    </alternativeName>
</protein>
<dbReference type="InterPro" id="IPR016159">
    <property type="entry name" value="Cullin_repeat-like_dom_sf"/>
</dbReference>
<feature type="region of interest" description="Disordered" evidence="9">
    <location>
        <begin position="310"/>
        <end position="335"/>
    </location>
</feature>
<keyword evidence="11" id="KW-1185">Reference proteome</keyword>
<dbReference type="GeneID" id="30035187"/>
<keyword evidence="5" id="KW-0653">Protein transport</keyword>
<dbReference type="SUPFAM" id="SSF74788">
    <property type="entry name" value="Cullin repeat-like"/>
    <property type="match status" value="1"/>
</dbReference>
<dbReference type="GO" id="GO:0000139">
    <property type="term" value="C:Golgi membrane"/>
    <property type="evidence" value="ECO:0007669"/>
    <property type="project" value="UniProtKB-SubCell"/>
</dbReference>
<dbReference type="InterPro" id="IPR007255">
    <property type="entry name" value="COG8"/>
</dbReference>
<dbReference type="Pfam" id="PF04124">
    <property type="entry name" value="Dor1"/>
    <property type="match status" value="1"/>
</dbReference>
<dbReference type="RefSeq" id="XP_018738041.1">
    <property type="nucleotide sequence ID" value="XM_018880198.1"/>
</dbReference>
<evidence type="ECO:0000256" key="1">
    <source>
        <dbReference type="ARBA" id="ARBA00004395"/>
    </source>
</evidence>
<comment type="subcellular location">
    <subcellularLocation>
        <location evidence="1">Golgi apparatus membrane</location>
        <topology evidence="1">Peripheral membrane protein</topology>
    </subcellularLocation>
</comment>
<dbReference type="PANTHER" id="PTHR21311">
    <property type="entry name" value="CONSERVED OLIGOMERIC GOLGI COMPLEX COMPONENT 8"/>
    <property type="match status" value="1"/>
</dbReference>
<feature type="compositionally biased region" description="Polar residues" evidence="9">
    <location>
        <begin position="310"/>
        <end position="326"/>
    </location>
</feature>
<evidence type="ECO:0000256" key="5">
    <source>
        <dbReference type="ARBA" id="ARBA00022927"/>
    </source>
</evidence>
<dbReference type="PANTHER" id="PTHR21311:SF0">
    <property type="entry name" value="CONSERVED OLIGOMERIC GOLGI COMPLEX SUBUNIT 8"/>
    <property type="match status" value="1"/>
</dbReference>
<evidence type="ECO:0000313" key="11">
    <source>
        <dbReference type="Proteomes" id="UP000189580"/>
    </source>
</evidence>